<dbReference type="Proteomes" id="UP000095602">
    <property type="component" value="Unassembled WGS sequence"/>
</dbReference>
<dbReference type="EMBL" id="CZAJ01000019">
    <property type="protein sequence ID" value="CUP13698.1"/>
    <property type="molecule type" value="Genomic_DNA"/>
</dbReference>
<feature type="domain" description="Phage protein Gp138 N-terminal" evidence="1">
    <location>
        <begin position="24"/>
        <end position="120"/>
    </location>
</feature>
<proteinExistence type="predicted"/>
<sequence>MLQEFVEQVEKAARSVMEEMHTAIPGKITAFNAGTGFATVKPYGTYTTDSGRKMAYPTVTEVPVIIPQSQVNDICIAFPITVGMDCLLIISEQELDAWIGGGESENDIRFDLTSAIAIPGLSNKGNAALREACRKKSLILQNGSTKVSVNKDNVEIAGNLIVSGDVKAGNISLKNHTHAGVHGDTSKAK</sequence>
<accession>A0A174KV56</accession>
<gene>
    <name evidence="2" type="ORF">ERS852497_01993</name>
</gene>
<name>A0A174KV56_9FIRM</name>
<evidence type="ECO:0000259" key="1">
    <source>
        <dbReference type="Pfam" id="PF18352"/>
    </source>
</evidence>
<dbReference type="Gene3D" id="2.40.50.230">
    <property type="entry name" value="Gp5 N-terminal domain"/>
    <property type="match status" value="1"/>
</dbReference>
<dbReference type="InterPro" id="IPR037026">
    <property type="entry name" value="Vgr_OB-fold_dom_sf"/>
</dbReference>
<organism evidence="2 3">
    <name type="scientific">Agathobacter rectalis</name>
    <dbReference type="NCBI Taxonomy" id="39491"/>
    <lineage>
        <taxon>Bacteria</taxon>
        <taxon>Bacillati</taxon>
        <taxon>Bacillota</taxon>
        <taxon>Clostridia</taxon>
        <taxon>Lachnospirales</taxon>
        <taxon>Lachnospiraceae</taxon>
        <taxon>Agathobacter</taxon>
    </lineage>
</organism>
<reference evidence="2 3" key="1">
    <citation type="submission" date="2015-09" db="EMBL/GenBank/DDBJ databases">
        <authorList>
            <consortium name="Pathogen Informatics"/>
        </authorList>
    </citation>
    <scope>NUCLEOTIDE SEQUENCE [LARGE SCALE GENOMIC DNA]</scope>
    <source>
        <strain evidence="2 3">2789STDY5834884</strain>
    </source>
</reference>
<evidence type="ECO:0000313" key="2">
    <source>
        <dbReference type="EMBL" id="CUP13698.1"/>
    </source>
</evidence>
<dbReference type="Pfam" id="PF18352">
    <property type="entry name" value="Gp138_N"/>
    <property type="match status" value="1"/>
</dbReference>
<protein>
    <recommendedName>
        <fullName evidence="1">Phage protein Gp138 N-terminal domain-containing protein</fullName>
    </recommendedName>
</protein>
<dbReference type="InterPro" id="IPR041599">
    <property type="entry name" value="Gp138_N"/>
</dbReference>
<dbReference type="AlphaFoldDB" id="A0A174KV56"/>
<evidence type="ECO:0000313" key="3">
    <source>
        <dbReference type="Proteomes" id="UP000095602"/>
    </source>
</evidence>
<dbReference type="RefSeq" id="WP_055274167.1">
    <property type="nucleotide sequence ID" value="NZ_CZAJ01000019.1"/>
</dbReference>